<reference evidence="2" key="1">
    <citation type="journal article" date="2022" name="Mol. Ecol. Resour.">
        <title>The genomes of chicory, endive, great burdock and yacon provide insights into Asteraceae palaeo-polyploidization history and plant inulin production.</title>
        <authorList>
            <person name="Fan W."/>
            <person name="Wang S."/>
            <person name="Wang H."/>
            <person name="Wang A."/>
            <person name="Jiang F."/>
            <person name="Liu H."/>
            <person name="Zhao H."/>
            <person name="Xu D."/>
            <person name="Zhang Y."/>
        </authorList>
    </citation>
    <scope>NUCLEOTIDE SEQUENCE [LARGE SCALE GENOMIC DNA]</scope>
    <source>
        <strain evidence="2">cv. Punajuju</strain>
    </source>
</reference>
<comment type="caution">
    <text evidence="1">The sequence shown here is derived from an EMBL/GenBank/DDBJ whole genome shotgun (WGS) entry which is preliminary data.</text>
</comment>
<name>A0ACB9GXX9_CICIN</name>
<sequence length="92" mass="10493">MAATAAACQAIWLQDLLGEILNKTQEKAHPDRRIQRNWAWHSRYFKCKQAFSQYHDVISTYGNPTLPFLSSHLQGFNFLSLQTPPSLSLSLS</sequence>
<dbReference type="EMBL" id="CM042009">
    <property type="protein sequence ID" value="KAI3787886.1"/>
    <property type="molecule type" value="Genomic_DNA"/>
</dbReference>
<gene>
    <name evidence="1" type="ORF">L2E82_00381</name>
</gene>
<proteinExistence type="predicted"/>
<evidence type="ECO:0000313" key="1">
    <source>
        <dbReference type="EMBL" id="KAI3787886.1"/>
    </source>
</evidence>
<organism evidence="1 2">
    <name type="scientific">Cichorium intybus</name>
    <name type="common">Chicory</name>
    <dbReference type="NCBI Taxonomy" id="13427"/>
    <lineage>
        <taxon>Eukaryota</taxon>
        <taxon>Viridiplantae</taxon>
        <taxon>Streptophyta</taxon>
        <taxon>Embryophyta</taxon>
        <taxon>Tracheophyta</taxon>
        <taxon>Spermatophyta</taxon>
        <taxon>Magnoliopsida</taxon>
        <taxon>eudicotyledons</taxon>
        <taxon>Gunneridae</taxon>
        <taxon>Pentapetalae</taxon>
        <taxon>asterids</taxon>
        <taxon>campanulids</taxon>
        <taxon>Asterales</taxon>
        <taxon>Asteraceae</taxon>
        <taxon>Cichorioideae</taxon>
        <taxon>Cichorieae</taxon>
        <taxon>Cichoriinae</taxon>
        <taxon>Cichorium</taxon>
    </lineage>
</organism>
<accession>A0ACB9GXX9</accession>
<evidence type="ECO:0000313" key="2">
    <source>
        <dbReference type="Proteomes" id="UP001055811"/>
    </source>
</evidence>
<protein>
    <submittedName>
        <fullName evidence="1">Uncharacterized protein</fullName>
    </submittedName>
</protein>
<dbReference type="Proteomes" id="UP001055811">
    <property type="component" value="Linkage Group LG01"/>
</dbReference>
<reference evidence="1 2" key="2">
    <citation type="journal article" date="2022" name="Mol. Ecol. Resour.">
        <title>The genomes of chicory, endive, great burdock and yacon provide insights into Asteraceae paleo-polyploidization history and plant inulin production.</title>
        <authorList>
            <person name="Fan W."/>
            <person name="Wang S."/>
            <person name="Wang H."/>
            <person name="Wang A."/>
            <person name="Jiang F."/>
            <person name="Liu H."/>
            <person name="Zhao H."/>
            <person name="Xu D."/>
            <person name="Zhang Y."/>
        </authorList>
    </citation>
    <scope>NUCLEOTIDE SEQUENCE [LARGE SCALE GENOMIC DNA]</scope>
    <source>
        <strain evidence="2">cv. Punajuju</strain>
        <tissue evidence="1">Leaves</tissue>
    </source>
</reference>
<keyword evidence="2" id="KW-1185">Reference proteome</keyword>